<protein>
    <submittedName>
        <fullName evidence="1">Uncharacterized protein</fullName>
    </submittedName>
</protein>
<keyword evidence="2" id="KW-1185">Reference proteome</keyword>
<organism evidence="1 2">
    <name type="scientific">Chryseobacterium ureilyticum</name>
    <dbReference type="NCBI Taxonomy" id="373668"/>
    <lineage>
        <taxon>Bacteria</taxon>
        <taxon>Pseudomonadati</taxon>
        <taxon>Bacteroidota</taxon>
        <taxon>Flavobacteriia</taxon>
        <taxon>Flavobacteriales</taxon>
        <taxon>Weeksellaceae</taxon>
        <taxon>Chryseobacterium group</taxon>
        <taxon>Chryseobacterium</taxon>
    </lineage>
</organism>
<dbReference type="Proteomes" id="UP000186744">
    <property type="component" value="Unassembled WGS sequence"/>
</dbReference>
<evidence type="ECO:0000313" key="2">
    <source>
        <dbReference type="Proteomes" id="UP000186744"/>
    </source>
</evidence>
<dbReference type="AlphaFoldDB" id="A0A1N7QRZ2"/>
<name>A0A1N7QRZ2_9FLAO</name>
<sequence>MLNERGKKTFEKREDGIEFLIVFGTMQFGFNALKEWGDEKFFYRTGIALEIWEAQQKNKM</sequence>
<dbReference type="OrthoDB" id="9883295at2"/>
<dbReference type="EMBL" id="FTOL01000015">
    <property type="protein sequence ID" value="SIT25631.1"/>
    <property type="molecule type" value="Genomic_DNA"/>
</dbReference>
<accession>A0A1N7QRZ2</accession>
<evidence type="ECO:0000313" key="1">
    <source>
        <dbReference type="EMBL" id="SIT25631.1"/>
    </source>
</evidence>
<reference evidence="2" key="1">
    <citation type="submission" date="2017-01" db="EMBL/GenBank/DDBJ databases">
        <authorList>
            <person name="Varghese N."/>
            <person name="Submissions S."/>
        </authorList>
    </citation>
    <scope>NUCLEOTIDE SEQUENCE [LARGE SCALE GENOMIC DNA]</scope>
    <source>
        <strain evidence="2">DSM 18017</strain>
    </source>
</reference>
<dbReference type="STRING" id="373668.SAMN05421786_11543"/>
<dbReference type="RefSeq" id="WP_076554163.1">
    <property type="nucleotide sequence ID" value="NZ_FTOL01000015.1"/>
</dbReference>
<proteinExistence type="predicted"/>
<gene>
    <name evidence="1" type="ORF">SAMN05421786_11543</name>
</gene>